<reference evidence="2" key="1">
    <citation type="journal article" date="2020" name="Stud. Mycol.">
        <title>101 Dothideomycetes genomes: a test case for predicting lifestyles and emergence of pathogens.</title>
        <authorList>
            <person name="Haridas S."/>
            <person name="Albert R."/>
            <person name="Binder M."/>
            <person name="Bloem J."/>
            <person name="Labutti K."/>
            <person name="Salamov A."/>
            <person name="Andreopoulos B."/>
            <person name="Baker S."/>
            <person name="Barry K."/>
            <person name="Bills G."/>
            <person name="Bluhm B."/>
            <person name="Cannon C."/>
            <person name="Castanera R."/>
            <person name="Culley D."/>
            <person name="Daum C."/>
            <person name="Ezra D."/>
            <person name="Gonzalez J."/>
            <person name="Henrissat B."/>
            <person name="Kuo A."/>
            <person name="Liang C."/>
            <person name="Lipzen A."/>
            <person name="Lutzoni F."/>
            <person name="Magnuson J."/>
            <person name="Mondo S."/>
            <person name="Nolan M."/>
            <person name="Ohm R."/>
            <person name="Pangilinan J."/>
            <person name="Park H.-J."/>
            <person name="Ramirez L."/>
            <person name="Alfaro M."/>
            <person name="Sun H."/>
            <person name="Tritt A."/>
            <person name="Yoshinaga Y."/>
            <person name="Zwiers L.-H."/>
            <person name="Turgeon B."/>
            <person name="Goodwin S."/>
            <person name="Spatafora J."/>
            <person name="Crous P."/>
            <person name="Grigoriev I."/>
        </authorList>
    </citation>
    <scope>NUCLEOTIDE SEQUENCE</scope>
    <source>
        <strain evidence="2">CBS 115976</strain>
    </source>
</reference>
<accession>A0A6A6U693</accession>
<proteinExistence type="predicted"/>
<evidence type="ECO:0000256" key="1">
    <source>
        <dbReference type="SAM" id="MobiDB-lite"/>
    </source>
</evidence>
<evidence type="ECO:0000313" key="3">
    <source>
        <dbReference type="Proteomes" id="UP000799302"/>
    </source>
</evidence>
<feature type="region of interest" description="Disordered" evidence="1">
    <location>
        <begin position="315"/>
        <end position="470"/>
    </location>
</feature>
<name>A0A6A6U693_9PEZI</name>
<keyword evidence="3" id="KW-1185">Reference proteome</keyword>
<dbReference type="PANTHER" id="PTHR11183">
    <property type="entry name" value="GLYCOGENIN SUBFAMILY MEMBER"/>
    <property type="match status" value="1"/>
</dbReference>
<gene>
    <name evidence="2" type="ORF">BT63DRAFT_482218</name>
</gene>
<dbReference type="AlphaFoldDB" id="A0A6A6U693"/>
<feature type="compositionally biased region" description="Basic and acidic residues" evidence="1">
    <location>
        <begin position="369"/>
        <end position="417"/>
    </location>
</feature>
<protein>
    <submittedName>
        <fullName evidence="2">Nucleotide-diphospho-sugar transferase</fullName>
    </submittedName>
</protein>
<dbReference type="EMBL" id="MU004239">
    <property type="protein sequence ID" value="KAF2666464.1"/>
    <property type="molecule type" value="Genomic_DNA"/>
</dbReference>
<organism evidence="2 3">
    <name type="scientific">Microthyrium microscopicum</name>
    <dbReference type="NCBI Taxonomy" id="703497"/>
    <lineage>
        <taxon>Eukaryota</taxon>
        <taxon>Fungi</taxon>
        <taxon>Dikarya</taxon>
        <taxon>Ascomycota</taxon>
        <taxon>Pezizomycotina</taxon>
        <taxon>Dothideomycetes</taxon>
        <taxon>Dothideomycetes incertae sedis</taxon>
        <taxon>Microthyriales</taxon>
        <taxon>Microthyriaceae</taxon>
        <taxon>Microthyrium</taxon>
    </lineage>
</organism>
<feature type="compositionally biased region" description="Low complexity" evidence="1">
    <location>
        <begin position="426"/>
        <end position="435"/>
    </location>
</feature>
<dbReference type="InterPro" id="IPR050587">
    <property type="entry name" value="GNT1/Glycosyltrans_8"/>
</dbReference>
<dbReference type="Gene3D" id="3.90.550.10">
    <property type="entry name" value="Spore Coat Polysaccharide Biosynthesis Protein SpsA, Chain A"/>
    <property type="match status" value="1"/>
</dbReference>
<sequence>MLAKFPRIIGAVVFGLVCLTWLFRGQSGRLHAPAHNNLPIIQQPHEPLAAPDQQKPERVHYADLPVPATTTESAIPAPTGSPMLFRKTPFAYVFYATKDEYACSALINIERLRHFRTPHRIFAFVTDKVTKEYVEAMETQNVTVSVTPIPTHPHPRSNPKEGSLLKLYAFKMHQIEHDLRRVIVLDADQYIYHPIDSLFNLPSTDLAAPRAYWKGDHFISTSLMVISLSDRLWTEVETAMGKLKDSEFDFDLINQVFESTAMLLPGQYGAQDSHFVDWDLPKWFRPEGDLHREGMVKEYSKAKLEDLWEVLQINSGGDKAPQPAKEEKKEEQWAPTDVPAPHKLKKRQELKVDDDLKDEDLGEILTPEEAEKEKQKAKAEEEKNAAAKAAEDKTKASDPSIESKPKQPDPPHPDSNAHADSPPSTPAQAAAAPSKPASPPTVPSAPAKPKAPEQPPPYPYQPGTHPNRGALGELHSQFVVMHYSKLFKPWEKNIESFKNDFPKVFPGMYMGHQQWRADAQKFCPRIKKPNSADKVAGGAPEFEFFHFVNNV</sequence>
<dbReference type="SUPFAM" id="SSF53448">
    <property type="entry name" value="Nucleotide-diphospho-sugar transferases"/>
    <property type="match status" value="1"/>
</dbReference>
<keyword evidence="2" id="KW-0808">Transferase</keyword>
<dbReference type="OrthoDB" id="2014201at2759"/>
<dbReference type="GO" id="GO:0016740">
    <property type="term" value="F:transferase activity"/>
    <property type="evidence" value="ECO:0007669"/>
    <property type="project" value="UniProtKB-KW"/>
</dbReference>
<feature type="compositionally biased region" description="Acidic residues" evidence="1">
    <location>
        <begin position="355"/>
        <end position="368"/>
    </location>
</feature>
<evidence type="ECO:0000313" key="2">
    <source>
        <dbReference type="EMBL" id="KAF2666464.1"/>
    </source>
</evidence>
<dbReference type="InterPro" id="IPR029044">
    <property type="entry name" value="Nucleotide-diphossugar_trans"/>
</dbReference>
<dbReference type="Proteomes" id="UP000799302">
    <property type="component" value="Unassembled WGS sequence"/>
</dbReference>